<dbReference type="CDD" id="cd10320">
    <property type="entry name" value="RGL4_N"/>
    <property type="match status" value="1"/>
</dbReference>
<dbReference type="SUPFAM" id="SSF49785">
    <property type="entry name" value="Galactose-binding domain-like"/>
    <property type="match status" value="1"/>
</dbReference>
<comment type="subcellular location">
    <subcellularLocation>
        <location evidence="2">Secreted</location>
    </subcellularLocation>
</comment>
<dbReference type="Pfam" id="PF09284">
    <property type="entry name" value="RhgB_N"/>
    <property type="match status" value="1"/>
</dbReference>
<dbReference type="InterPro" id="IPR014718">
    <property type="entry name" value="GH-type_carb-bd"/>
</dbReference>
<evidence type="ECO:0000256" key="10">
    <source>
        <dbReference type="ARBA" id="ARBA00023316"/>
    </source>
</evidence>
<dbReference type="InterPro" id="IPR029411">
    <property type="entry name" value="RG-lyase_III"/>
</dbReference>
<evidence type="ECO:0000256" key="8">
    <source>
        <dbReference type="ARBA" id="ARBA00023239"/>
    </source>
</evidence>
<keyword evidence="8 15" id="KW-0456">Lyase</keyword>
<dbReference type="InterPro" id="IPR008979">
    <property type="entry name" value="Galactose-bd-like_sf"/>
</dbReference>
<name>A0A8H6Y2G9_9AGAR</name>
<evidence type="ECO:0000256" key="6">
    <source>
        <dbReference type="ARBA" id="ARBA00022729"/>
    </source>
</evidence>
<keyword evidence="9" id="KW-0119">Carbohydrate metabolism</keyword>
<dbReference type="GO" id="GO:0102210">
    <property type="term" value="F:rhamnogalacturonan endolyase activity"/>
    <property type="evidence" value="ECO:0007669"/>
    <property type="project" value="UniProtKB-EC"/>
</dbReference>
<gene>
    <name evidence="15" type="ORF">MVEN_01171600</name>
</gene>
<comment type="similarity">
    <text evidence="3">Belongs to the polysaccharide lyase 4 family.</text>
</comment>
<dbReference type="InterPro" id="IPR013784">
    <property type="entry name" value="Carb-bd-like_fold"/>
</dbReference>
<dbReference type="CDD" id="cd10316">
    <property type="entry name" value="RGL4_M"/>
    <property type="match status" value="1"/>
</dbReference>
<dbReference type="SUPFAM" id="SSF74650">
    <property type="entry name" value="Galactose mutarotase-like"/>
    <property type="match status" value="1"/>
</dbReference>
<comment type="caution">
    <text evidence="15">The sequence shown here is derived from an EMBL/GenBank/DDBJ whole genome shotgun (WGS) entry which is preliminary data.</text>
</comment>
<evidence type="ECO:0000259" key="12">
    <source>
        <dbReference type="Pfam" id="PF09284"/>
    </source>
</evidence>
<reference evidence="15" key="1">
    <citation type="submission" date="2020-05" db="EMBL/GenBank/DDBJ databases">
        <title>Mycena genomes resolve the evolution of fungal bioluminescence.</title>
        <authorList>
            <person name="Tsai I.J."/>
        </authorList>
    </citation>
    <scope>NUCLEOTIDE SEQUENCE</scope>
    <source>
        <strain evidence="15">CCC161011</strain>
    </source>
</reference>
<dbReference type="InterPro" id="IPR029413">
    <property type="entry name" value="RG-lyase_II"/>
</dbReference>
<dbReference type="AlphaFoldDB" id="A0A8H6Y2G9"/>
<proteinExistence type="inferred from homology"/>
<dbReference type="SUPFAM" id="SSF49452">
    <property type="entry name" value="Starch-binding domain-like"/>
    <property type="match status" value="1"/>
</dbReference>
<keyword evidence="10" id="KW-0961">Cell wall biogenesis/degradation</keyword>
<evidence type="ECO:0000256" key="3">
    <source>
        <dbReference type="ARBA" id="ARBA00010418"/>
    </source>
</evidence>
<evidence type="ECO:0000256" key="5">
    <source>
        <dbReference type="ARBA" id="ARBA00022525"/>
    </source>
</evidence>
<dbReference type="GO" id="GO:0071555">
    <property type="term" value="P:cell wall organization"/>
    <property type="evidence" value="ECO:0007669"/>
    <property type="project" value="UniProtKB-KW"/>
</dbReference>
<evidence type="ECO:0000313" key="16">
    <source>
        <dbReference type="Proteomes" id="UP000620124"/>
    </source>
</evidence>
<feature type="domain" description="Rhamnogalacturonan lyase" evidence="14">
    <location>
        <begin position="329"/>
        <end position="404"/>
    </location>
</feature>
<dbReference type="EMBL" id="JACAZI010000009">
    <property type="protein sequence ID" value="KAF7352088.1"/>
    <property type="molecule type" value="Genomic_DNA"/>
</dbReference>
<feature type="domain" description="Rhamnogalacturonase B N-terminal" evidence="12">
    <location>
        <begin position="68"/>
        <end position="318"/>
    </location>
</feature>
<evidence type="ECO:0000256" key="4">
    <source>
        <dbReference type="ARBA" id="ARBA00012437"/>
    </source>
</evidence>
<dbReference type="InterPro" id="IPR015364">
    <property type="entry name" value="RhgB_N"/>
</dbReference>
<dbReference type="PANTHER" id="PTHR36574">
    <property type="entry name" value="RHAMNOGALACTURONATE LYASE-RELATED"/>
    <property type="match status" value="1"/>
</dbReference>
<dbReference type="PANTHER" id="PTHR36574:SF1">
    <property type="entry name" value="RHAMNOGALACTURONATE LYASE-RELATED"/>
    <property type="match status" value="1"/>
</dbReference>
<feature type="domain" description="Rhamnogalacturonan lyase" evidence="13">
    <location>
        <begin position="419"/>
        <end position="585"/>
    </location>
</feature>
<comment type="catalytic activity">
    <reaction evidence="1">
        <text>Endotype eliminative cleavage of L-alpha-rhamnopyranosyl-(1-&gt;4)-alpha-D-galactopyranosyluronic acid bonds of rhamnogalacturonan I domains in ramified hairy regions of pectin leaving L-rhamnopyranose at the reducing end and 4-deoxy-4,5-unsaturated D-galactopyranosyluronic acid at the non-reducing end.</text>
        <dbReference type="EC" id="4.2.2.23"/>
    </reaction>
</comment>
<dbReference type="Gene3D" id="2.70.98.10">
    <property type="match status" value="1"/>
</dbReference>
<dbReference type="Pfam" id="PF14683">
    <property type="entry name" value="CBM-like"/>
    <property type="match status" value="1"/>
</dbReference>
<evidence type="ECO:0000256" key="2">
    <source>
        <dbReference type="ARBA" id="ARBA00004613"/>
    </source>
</evidence>
<dbReference type="GO" id="GO:0030246">
    <property type="term" value="F:carbohydrate binding"/>
    <property type="evidence" value="ECO:0007669"/>
    <property type="project" value="InterPro"/>
</dbReference>
<keyword evidence="5" id="KW-0964">Secreted</keyword>
<dbReference type="Pfam" id="PF14686">
    <property type="entry name" value="fn3_3"/>
    <property type="match status" value="1"/>
</dbReference>
<sequence length="586" mass="62042">MTGLNYTGRAADQRIRPTVDISSKQKYKADASISQRTEHSPTDQTMFGRAFSLLTSILAFSVPLVSGFGLTVSGTLWTVTTDGGLVFTVQSTSGDITSMVFNGIQAQDQTKFSQISSGLGSASCSWVQTGNQNNYIKITCVTSTLTQYYVAQRNAPAIHMATFTTAEPTVGELRFIARLAHSAVPSGIPQSNIIGGTAIEASDVYLVSGQTRSKFYSGVQFINDQVHGVTGSGIGVYMIIPGTGYESSSGGPFFKDINNQGGDQQELYFYKCFFTDMNSGHTNPEAFRQGLHGPYALWFTTGAAPSPSIDLTFWSGLGAVSGLVLPAARGFVEGKAIGVPAAYASDTVIGWSNSAAQYWTRADAATGNFFSPAMKAGTYTMTLYKGELGVGSQSVVVGSGTTISSNIHDTTVDDTTTYIWQIGEFDGRPTGFLNADMIQTMHPSDSRMHIWGPVTYTVGQQAIGFFPMAIFQAIGPVTIRFALASGQGGARTLKIATTLAFAGGRPVITVNSNFTSAIPAVPTRPDSRGVTRGVYRGNNIEYTYAIPAGVLFTGSTVNVITVSVASGSSGDTFLSPNIVFDAVALF</sequence>
<dbReference type="Gene3D" id="2.60.40.1120">
    <property type="entry name" value="Carboxypeptidase-like, regulatory domain"/>
    <property type="match status" value="1"/>
</dbReference>
<evidence type="ECO:0000256" key="9">
    <source>
        <dbReference type="ARBA" id="ARBA00023277"/>
    </source>
</evidence>
<keyword evidence="11" id="KW-0624">Polysaccharide degradation</keyword>
<dbReference type="CDD" id="cd10317">
    <property type="entry name" value="RGL4_C"/>
    <property type="match status" value="1"/>
</dbReference>
<evidence type="ECO:0000256" key="11">
    <source>
        <dbReference type="ARBA" id="ARBA00023326"/>
    </source>
</evidence>
<dbReference type="GO" id="GO:0045490">
    <property type="term" value="P:pectin catabolic process"/>
    <property type="evidence" value="ECO:0007669"/>
    <property type="project" value="TreeGrafter"/>
</dbReference>
<protein>
    <recommendedName>
        <fullName evidence="4">rhamnogalacturonan endolyase</fullName>
        <ecNumber evidence="4">4.2.2.23</ecNumber>
    </recommendedName>
</protein>
<keyword evidence="16" id="KW-1185">Reference proteome</keyword>
<dbReference type="OrthoDB" id="114708at2759"/>
<evidence type="ECO:0000259" key="13">
    <source>
        <dbReference type="Pfam" id="PF14683"/>
    </source>
</evidence>
<dbReference type="EC" id="4.2.2.23" evidence="4"/>
<organism evidence="15 16">
    <name type="scientific">Mycena venus</name>
    <dbReference type="NCBI Taxonomy" id="2733690"/>
    <lineage>
        <taxon>Eukaryota</taxon>
        <taxon>Fungi</taxon>
        <taxon>Dikarya</taxon>
        <taxon>Basidiomycota</taxon>
        <taxon>Agaricomycotina</taxon>
        <taxon>Agaricomycetes</taxon>
        <taxon>Agaricomycetidae</taxon>
        <taxon>Agaricales</taxon>
        <taxon>Marasmiineae</taxon>
        <taxon>Mycenaceae</taxon>
        <taxon>Mycena</taxon>
    </lineage>
</organism>
<keyword evidence="6" id="KW-0732">Signal</keyword>
<evidence type="ECO:0000256" key="7">
    <source>
        <dbReference type="ARBA" id="ARBA00023157"/>
    </source>
</evidence>
<keyword evidence="7" id="KW-1015">Disulfide bond</keyword>
<dbReference type="InterPro" id="IPR011013">
    <property type="entry name" value="Gal_mutarotase_sf_dom"/>
</dbReference>
<dbReference type="GO" id="GO:0005576">
    <property type="term" value="C:extracellular region"/>
    <property type="evidence" value="ECO:0007669"/>
    <property type="project" value="UniProtKB-SubCell"/>
</dbReference>
<evidence type="ECO:0000256" key="1">
    <source>
        <dbReference type="ARBA" id="ARBA00001324"/>
    </source>
</evidence>
<evidence type="ECO:0000259" key="14">
    <source>
        <dbReference type="Pfam" id="PF14686"/>
    </source>
</evidence>
<dbReference type="Gene3D" id="2.60.120.260">
    <property type="entry name" value="Galactose-binding domain-like"/>
    <property type="match status" value="1"/>
</dbReference>
<dbReference type="Proteomes" id="UP000620124">
    <property type="component" value="Unassembled WGS sequence"/>
</dbReference>
<dbReference type="InterPro" id="IPR016590">
    <property type="entry name" value="Rhamnogalacturonase_B"/>
</dbReference>
<evidence type="ECO:0000313" key="15">
    <source>
        <dbReference type="EMBL" id="KAF7352088.1"/>
    </source>
</evidence>
<accession>A0A8H6Y2G9</accession>